<dbReference type="Proteomes" id="UP000016923">
    <property type="component" value="Unassembled WGS sequence"/>
</dbReference>
<dbReference type="GO" id="GO:0008270">
    <property type="term" value="F:zinc ion binding"/>
    <property type="evidence" value="ECO:0007669"/>
    <property type="project" value="InterPro"/>
</dbReference>
<dbReference type="HOGENOM" id="CLU_383138_0_0_1"/>
<dbReference type="OrthoDB" id="2441642at2759"/>
<dbReference type="Gene3D" id="4.10.240.10">
    <property type="entry name" value="Zn(2)-C6 fungal-type DNA-binding domain"/>
    <property type="match status" value="1"/>
</dbReference>
<reference evidence="4 5" key="1">
    <citation type="journal article" date="2013" name="BMC Genomics">
        <title>The genome and transcriptome of the pine saprophyte Ophiostoma piceae, and a comparison with the bark beetle-associated pine pathogen Grosmannia clavigera.</title>
        <authorList>
            <person name="Haridas S."/>
            <person name="Wang Y."/>
            <person name="Lim L."/>
            <person name="Massoumi Alamouti S."/>
            <person name="Jackman S."/>
            <person name="Docking R."/>
            <person name="Robertson G."/>
            <person name="Birol I."/>
            <person name="Bohlmann J."/>
            <person name="Breuil C."/>
        </authorList>
    </citation>
    <scope>NUCLEOTIDE SEQUENCE [LARGE SCALE GENOMIC DNA]</scope>
    <source>
        <strain evidence="4 5">UAMH 11346</strain>
    </source>
</reference>
<dbReference type="Pfam" id="PF00172">
    <property type="entry name" value="Zn_clus"/>
    <property type="match status" value="1"/>
</dbReference>
<evidence type="ECO:0000256" key="1">
    <source>
        <dbReference type="ARBA" id="ARBA00023242"/>
    </source>
</evidence>
<dbReference type="InterPro" id="IPR001138">
    <property type="entry name" value="Zn2Cys6_DnaBD"/>
</dbReference>
<dbReference type="PANTHER" id="PTHR43781">
    <property type="entry name" value="SACCHAROPINE DEHYDROGENASE"/>
    <property type="match status" value="1"/>
</dbReference>
<name>S3CA57_OPHP1</name>
<dbReference type="PROSITE" id="PS50048">
    <property type="entry name" value="ZN2_CY6_FUNGAL_2"/>
    <property type="match status" value="1"/>
</dbReference>
<dbReference type="Gene3D" id="3.40.50.720">
    <property type="entry name" value="NAD(P)-binding Rossmann-like Domain"/>
    <property type="match status" value="1"/>
</dbReference>
<evidence type="ECO:0000313" key="4">
    <source>
        <dbReference type="EMBL" id="EPE09712.1"/>
    </source>
</evidence>
<dbReference type="InterPro" id="IPR005097">
    <property type="entry name" value="Sacchrp_dh_NADP-bd"/>
</dbReference>
<sequence>MSHLLVYGAAGYTGRMICEHVKKLGIDFTIAGATESKLQQLSLSLHVPYIVFGLGDAATVDRSLAGFNVLLNCAGPFAKTAAPLVAACIRSRTHYLDISAELDTYRLAEALDVEAIAAGVMLLPGCGGSVAMLGCLSGHAVERARDPVRIDVALQVSGSMSRGSARSAAGSEPAGLRRTGGILEVQHGAAGATQAFDFDDGRGPASCFVFPLPDLITIWRSTGVANIATFVLATNVSLQGGDESYRSALPDGPTAAELEAHPYHAVAEVTGADGTVHRSVLHTVNGYSFTALASAEAARRVAGGEARAGFQTPALLFGNGFVETIAESSLVRHEVRCANGPTTFLRQKACLTCARSKLRCDLQRPQCGRCERRTLLCEYASPPESSGPLSCPASQQAMPAADLPSTSGSARLPVERPRSERLMPPVGNPRLEISEERRQVLLGTASAMAGPDSTARSTVHFVIRVLLSWPRRMAAYGFGHLPPIIHRLQLESGVPATLASCCTLAKMWADHEEGSRGLVERTVLQEIRRILDQRVSHGEMDLLADAQALVLLLIIALYGFGYASMAPDPRHPQLLVDAWDVKQRLAATGLFLAEEVDGTVPPWRRWAAVSAKRRTVLALQHLEWTWSMLHGYPVLSCFELGALPAPAAGHIWQAAEEQVWKNHYSNWLWQWRHGSYKMAELFRVNSEGRLDDRSEMWLADADEYGVVLMAESESTGKPQLFR</sequence>
<proteinExistence type="predicted"/>
<dbReference type="OMA" id="HEVRCAN"/>
<dbReference type="EMBL" id="KE148147">
    <property type="protein sequence ID" value="EPE09712.1"/>
    <property type="molecule type" value="Genomic_DNA"/>
</dbReference>
<dbReference type="VEuPathDB" id="FungiDB:F503_07488"/>
<evidence type="ECO:0000259" key="3">
    <source>
        <dbReference type="PROSITE" id="PS50048"/>
    </source>
</evidence>
<evidence type="ECO:0000256" key="2">
    <source>
        <dbReference type="SAM" id="MobiDB-lite"/>
    </source>
</evidence>
<dbReference type="eggNOG" id="KOG2733">
    <property type="taxonomic scope" value="Eukaryota"/>
</dbReference>
<dbReference type="PANTHER" id="PTHR43781:SF1">
    <property type="entry name" value="SACCHAROPINE DEHYDROGENASE"/>
    <property type="match status" value="1"/>
</dbReference>
<organism evidence="4 5">
    <name type="scientific">Ophiostoma piceae (strain UAMH 11346)</name>
    <name type="common">Sap stain fungus</name>
    <dbReference type="NCBI Taxonomy" id="1262450"/>
    <lineage>
        <taxon>Eukaryota</taxon>
        <taxon>Fungi</taxon>
        <taxon>Dikarya</taxon>
        <taxon>Ascomycota</taxon>
        <taxon>Pezizomycotina</taxon>
        <taxon>Sordariomycetes</taxon>
        <taxon>Sordariomycetidae</taxon>
        <taxon>Ophiostomatales</taxon>
        <taxon>Ophiostomataceae</taxon>
        <taxon>Ophiostoma</taxon>
    </lineage>
</organism>
<dbReference type="AlphaFoldDB" id="S3CA57"/>
<keyword evidence="5" id="KW-1185">Reference proteome</keyword>
<evidence type="ECO:0000313" key="5">
    <source>
        <dbReference type="Proteomes" id="UP000016923"/>
    </source>
</evidence>
<dbReference type="Pfam" id="PF03435">
    <property type="entry name" value="Sacchrp_dh_NADP"/>
    <property type="match status" value="1"/>
</dbReference>
<dbReference type="PROSITE" id="PS00463">
    <property type="entry name" value="ZN2_CY6_FUNGAL_1"/>
    <property type="match status" value="1"/>
</dbReference>
<protein>
    <submittedName>
        <fullName evidence="4">Saccharopine dehydrogenase</fullName>
    </submittedName>
</protein>
<feature type="compositionally biased region" description="Polar residues" evidence="2">
    <location>
        <begin position="384"/>
        <end position="397"/>
    </location>
</feature>
<keyword evidence="1" id="KW-0539">Nucleus</keyword>
<dbReference type="SUPFAM" id="SSF51735">
    <property type="entry name" value="NAD(P)-binding Rossmann-fold domains"/>
    <property type="match status" value="1"/>
</dbReference>
<dbReference type="SUPFAM" id="SSF57701">
    <property type="entry name" value="Zn2/Cys6 DNA-binding domain"/>
    <property type="match status" value="1"/>
</dbReference>
<dbReference type="CDD" id="cd00067">
    <property type="entry name" value="GAL4"/>
    <property type="match status" value="1"/>
</dbReference>
<dbReference type="SMART" id="SM00066">
    <property type="entry name" value="GAL4"/>
    <property type="match status" value="1"/>
</dbReference>
<feature type="region of interest" description="Disordered" evidence="2">
    <location>
        <begin position="384"/>
        <end position="412"/>
    </location>
</feature>
<accession>S3CA57</accession>
<gene>
    <name evidence="4" type="ORF">F503_07488</name>
</gene>
<dbReference type="GO" id="GO:0000981">
    <property type="term" value="F:DNA-binding transcription factor activity, RNA polymerase II-specific"/>
    <property type="evidence" value="ECO:0007669"/>
    <property type="project" value="InterPro"/>
</dbReference>
<dbReference type="InterPro" id="IPR036291">
    <property type="entry name" value="NAD(P)-bd_dom_sf"/>
</dbReference>
<dbReference type="InterPro" id="IPR036864">
    <property type="entry name" value="Zn2-C6_fun-type_DNA-bd_sf"/>
</dbReference>
<feature type="domain" description="Zn(2)-C6 fungal-type" evidence="3">
    <location>
        <begin position="349"/>
        <end position="379"/>
    </location>
</feature>